<evidence type="ECO:0000259" key="1">
    <source>
        <dbReference type="Pfam" id="PF02498"/>
    </source>
</evidence>
<dbReference type="Pfam" id="PF02498">
    <property type="entry name" value="Bro-N"/>
    <property type="match status" value="1"/>
</dbReference>
<dbReference type="RefSeq" id="WP_190551819.1">
    <property type="nucleotide sequence ID" value="NZ_CAWPNO010000005.1"/>
</dbReference>
<organism evidence="2 3">
    <name type="scientific">Calothrix parietina FACHB-288</name>
    <dbReference type="NCBI Taxonomy" id="2692896"/>
    <lineage>
        <taxon>Bacteria</taxon>
        <taxon>Bacillati</taxon>
        <taxon>Cyanobacteriota</taxon>
        <taxon>Cyanophyceae</taxon>
        <taxon>Nostocales</taxon>
        <taxon>Calotrichaceae</taxon>
        <taxon>Calothrix</taxon>
    </lineage>
</organism>
<evidence type="ECO:0000313" key="2">
    <source>
        <dbReference type="EMBL" id="MBD2200660.1"/>
    </source>
</evidence>
<feature type="domain" description="Bro-N" evidence="1">
    <location>
        <begin position="17"/>
        <end position="116"/>
    </location>
</feature>
<sequence>MDAIIKHESNNSPFDQIKHMDADGSEYWLATELLTLLGYQTWKRIKDTVERAKISAQNSGLNESYHLVDVVQMSQIGASQAFREVLKDYKLSRHACYLVAMNGDPRKSEIAAAQTYFAVKTREAELAPQNSELLAQLLEKFEQQNQVIEEQGKAIAQMQSQIQNLLPPSADFTPPGWNEEVWRKLPSQDKRHFRYIFRRRGFRPSGQGKDEQLALPAATTEQLKQRQRAEFEQLVGESSAQEKQQLEAAKQEALKQLWLQGEQVESRGAEGQRSRGEISQ</sequence>
<dbReference type="InterPro" id="IPR003497">
    <property type="entry name" value="BRO_N_domain"/>
</dbReference>
<evidence type="ECO:0000313" key="3">
    <source>
        <dbReference type="Proteomes" id="UP000658514"/>
    </source>
</evidence>
<protein>
    <submittedName>
        <fullName evidence="2">DNA-damage-inducible protein</fullName>
    </submittedName>
</protein>
<reference evidence="2 3" key="1">
    <citation type="journal article" date="2020" name="ISME J.">
        <title>Comparative genomics reveals insights into cyanobacterial evolution and habitat adaptation.</title>
        <authorList>
            <person name="Chen M.Y."/>
            <person name="Teng W.K."/>
            <person name="Zhao L."/>
            <person name="Hu C.X."/>
            <person name="Zhou Y.K."/>
            <person name="Han B.P."/>
            <person name="Song L.R."/>
            <person name="Shu W.S."/>
        </authorList>
    </citation>
    <scope>NUCLEOTIDE SEQUENCE [LARGE SCALE GENOMIC DNA]</scope>
    <source>
        <strain evidence="2 3">FACHB-288</strain>
    </source>
</reference>
<gene>
    <name evidence="2" type="ORF">H6G24_35330</name>
</gene>
<name>A0ABR8AKR8_9CYAN</name>
<dbReference type="Proteomes" id="UP000658514">
    <property type="component" value="Unassembled WGS sequence"/>
</dbReference>
<keyword evidence="3" id="KW-1185">Reference proteome</keyword>
<comment type="caution">
    <text evidence="2">The sequence shown here is derived from an EMBL/GenBank/DDBJ whole genome shotgun (WGS) entry which is preliminary data.</text>
</comment>
<proteinExistence type="predicted"/>
<dbReference type="EMBL" id="JACJQH010000102">
    <property type="protein sequence ID" value="MBD2200660.1"/>
    <property type="molecule type" value="Genomic_DNA"/>
</dbReference>
<accession>A0ABR8AKR8</accession>